<evidence type="ECO:0000313" key="4">
    <source>
        <dbReference type="Proteomes" id="UP000316887"/>
    </source>
</evidence>
<gene>
    <name evidence="3" type="ORF">FBY58_0805</name>
</gene>
<dbReference type="HAMAP" id="MF_00634">
    <property type="entry name" value="UPF0235"/>
    <property type="match status" value="1"/>
</dbReference>
<dbReference type="OrthoDB" id="9801972at2"/>
<dbReference type="GO" id="GO:0005737">
    <property type="term" value="C:cytoplasm"/>
    <property type="evidence" value="ECO:0007669"/>
    <property type="project" value="TreeGrafter"/>
</dbReference>
<protein>
    <recommendedName>
        <fullName evidence="2">UPF0235 protein FBY58_0805</fullName>
    </recommendedName>
</protein>
<comment type="similarity">
    <text evidence="1 2">Belongs to the UPF0235 family.</text>
</comment>
<comment type="caution">
    <text evidence="3">The sequence shown here is derived from an EMBL/GenBank/DDBJ whole genome shotgun (WGS) entry which is preliminary data.</text>
</comment>
<evidence type="ECO:0000256" key="1">
    <source>
        <dbReference type="ARBA" id="ARBA00010364"/>
    </source>
</evidence>
<dbReference type="PANTHER" id="PTHR13420:SF7">
    <property type="entry name" value="UPF0235 PROTEIN C15ORF40"/>
    <property type="match status" value="1"/>
</dbReference>
<dbReference type="Pfam" id="PF02594">
    <property type="entry name" value="DUF167"/>
    <property type="match status" value="1"/>
</dbReference>
<sequence length="115" mass="12527">MTQPETTQNEELPYTPVENGIRLALRVTARASKTGITQLDKDSAGRGLFRIRVAAPPVEGASNKNLMAYLSKSFSVPKSAVSIESGEHSKIKILLLKGDVQRLTEIAEDFITKVS</sequence>
<dbReference type="InterPro" id="IPR003746">
    <property type="entry name" value="DUF167"/>
</dbReference>
<dbReference type="SMART" id="SM01152">
    <property type="entry name" value="DUF167"/>
    <property type="match status" value="1"/>
</dbReference>
<dbReference type="Proteomes" id="UP000316887">
    <property type="component" value="Unassembled WGS sequence"/>
</dbReference>
<organism evidence="3 4">
    <name type="scientific">Zymomonas mobilis</name>
    <dbReference type="NCBI Taxonomy" id="542"/>
    <lineage>
        <taxon>Bacteria</taxon>
        <taxon>Pseudomonadati</taxon>
        <taxon>Pseudomonadota</taxon>
        <taxon>Alphaproteobacteria</taxon>
        <taxon>Sphingomonadales</taxon>
        <taxon>Zymomonadaceae</taxon>
        <taxon>Zymomonas</taxon>
    </lineage>
</organism>
<name>A0A542W0Y3_ZYMMB</name>
<evidence type="ECO:0000256" key="2">
    <source>
        <dbReference type="HAMAP-Rule" id="MF_00634"/>
    </source>
</evidence>
<dbReference type="SUPFAM" id="SSF69786">
    <property type="entry name" value="YggU-like"/>
    <property type="match status" value="1"/>
</dbReference>
<evidence type="ECO:0000313" key="3">
    <source>
        <dbReference type="EMBL" id="TQL17235.1"/>
    </source>
</evidence>
<accession>A0A542W0Y3</accession>
<dbReference type="Gene3D" id="3.30.1200.10">
    <property type="entry name" value="YggU-like"/>
    <property type="match status" value="1"/>
</dbReference>
<dbReference type="PANTHER" id="PTHR13420">
    <property type="entry name" value="UPF0235 PROTEIN C15ORF40"/>
    <property type="match status" value="1"/>
</dbReference>
<proteinExistence type="inferred from homology"/>
<reference evidence="3 4" key="1">
    <citation type="submission" date="2019-06" db="EMBL/GenBank/DDBJ databases">
        <title>Genome sequencing of Zymomonas mobilis strains for genetic engineering and biofuel applications.</title>
        <authorList>
            <person name="Teravest M."/>
        </authorList>
    </citation>
    <scope>NUCLEOTIDE SEQUENCE [LARGE SCALE GENOMIC DNA]</scope>
    <source>
        <strain evidence="3 4">AN0101</strain>
    </source>
</reference>
<dbReference type="EMBL" id="VFOF01000001">
    <property type="protein sequence ID" value="TQL17235.1"/>
    <property type="molecule type" value="Genomic_DNA"/>
</dbReference>
<dbReference type="NCBIfam" id="TIGR00251">
    <property type="entry name" value="DUF167 family protein"/>
    <property type="match status" value="1"/>
</dbReference>
<dbReference type="RefSeq" id="WP_141919594.1">
    <property type="nucleotide sequence ID" value="NZ_VFOF01000001.1"/>
</dbReference>
<dbReference type="AlphaFoldDB" id="A0A542W0Y3"/>
<dbReference type="InterPro" id="IPR036591">
    <property type="entry name" value="YggU-like_sf"/>
</dbReference>